<dbReference type="Pfam" id="PF18348">
    <property type="entry name" value="SH3_16"/>
    <property type="match status" value="1"/>
</dbReference>
<comment type="similarity">
    <text evidence="1">Belongs to the peptidase C40 family.</text>
</comment>
<name>A0A1X7BRY8_9RHOB</name>
<dbReference type="AlphaFoldDB" id="A0A1X7BRY8"/>
<dbReference type="InterPro" id="IPR000064">
    <property type="entry name" value="NLP_P60_dom"/>
</dbReference>
<dbReference type="EMBL" id="FWXB01000007">
    <property type="protein sequence ID" value="SMC12373.1"/>
    <property type="molecule type" value="Genomic_DNA"/>
</dbReference>
<evidence type="ECO:0000259" key="5">
    <source>
        <dbReference type="PROSITE" id="PS51935"/>
    </source>
</evidence>
<dbReference type="GO" id="GO:0008234">
    <property type="term" value="F:cysteine-type peptidase activity"/>
    <property type="evidence" value="ECO:0007669"/>
    <property type="project" value="UniProtKB-KW"/>
</dbReference>
<organism evidence="6 7">
    <name type="scientific">Roseovarius aestuarii</name>
    <dbReference type="NCBI Taxonomy" id="475083"/>
    <lineage>
        <taxon>Bacteria</taxon>
        <taxon>Pseudomonadati</taxon>
        <taxon>Pseudomonadota</taxon>
        <taxon>Alphaproteobacteria</taxon>
        <taxon>Rhodobacterales</taxon>
        <taxon>Roseobacteraceae</taxon>
        <taxon>Roseovarius</taxon>
    </lineage>
</organism>
<accession>A0A1X7BRY8</accession>
<evidence type="ECO:0000256" key="4">
    <source>
        <dbReference type="ARBA" id="ARBA00022807"/>
    </source>
</evidence>
<dbReference type="InterPro" id="IPR041382">
    <property type="entry name" value="SH3_16"/>
</dbReference>
<keyword evidence="2" id="KW-0645">Protease</keyword>
<evidence type="ECO:0000313" key="6">
    <source>
        <dbReference type="EMBL" id="SMC12373.1"/>
    </source>
</evidence>
<dbReference type="EC" id="3.4.22.-" evidence="6"/>
<dbReference type="OrthoDB" id="9813368at2"/>
<dbReference type="PANTHER" id="PTHR47359:SF3">
    <property type="entry name" value="NLP_P60 DOMAIN-CONTAINING PROTEIN-RELATED"/>
    <property type="match status" value="1"/>
</dbReference>
<feature type="domain" description="NlpC/P60" evidence="5">
    <location>
        <begin position="151"/>
        <end position="275"/>
    </location>
</feature>
<evidence type="ECO:0000256" key="2">
    <source>
        <dbReference type="ARBA" id="ARBA00022670"/>
    </source>
</evidence>
<dbReference type="Gene3D" id="3.90.1720.10">
    <property type="entry name" value="endopeptidase domain like (from Nostoc punctiforme)"/>
    <property type="match status" value="1"/>
</dbReference>
<evidence type="ECO:0000256" key="3">
    <source>
        <dbReference type="ARBA" id="ARBA00022801"/>
    </source>
</evidence>
<gene>
    <name evidence="6" type="ORF">ROA7745_02198</name>
</gene>
<dbReference type="PANTHER" id="PTHR47359">
    <property type="entry name" value="PEPTIDOGLYCAN DL-ENDOPEPTIDASE CWLO"/>
    <property type="match status" value="1"/>
</dbReference>
<dbReference type="Pfam" id="PF00877">
    <property type="entry name" value="NLPC_P60"/>
    <property type="match status" value="1"/>
</dbReference>
<keyword evidence="4" id="KW-0788">Thiol protease</keyword>
<keyword evidence="3 6" id="KW-0378">Hydrolase</keyword>
<dbReference type="GO" id="GO:0006508">
    <property type="term" value="P:proteolysis"/>
    <property type="evidence" value="ECO:0007669"/>
    <property type="project" value="UniProtKB-KW"/>
</dbReference>
<dbReference type="InterPro" id="IPR038765">
    <property type="entry name" value="Papain-like_cys_pep_sf"/>
</dbReference>
<dbReference type="RefSeq" id="WP_085800331.1">
    <property type="nucleotide sequence ID" value="NZ_FWXB01000007.1"/>
</dbReference>
<dbReference type="Proteomes" id="UP000193224">
    <property type="component" value="Unassembled WGS sequence"/>
</dbReference>
<dbReference type="PROSITE" id="PS51935">
    <property type="entry name" value="NLPC_P60"/>
    <property type="match status" value="1"/>
</dbReference>
<keyword evidence="7" id="KW-1185">Reference proteome</keyword>
<sequence>MTDRRTLFATKSVAHSSLKGQVETLRFTDGELKRVTKPVVDIYGNATGDLMRQALMGEPVRVLDVADTKAFGRAENTGYVGFFTPSLGTWIEPTHAVRNRATFLFEAPNLKSPNPVAISCGSYLTIQGYEGRFARTCDGTYVISDHLRPVDVPEQDPVSVAERFLGTPYLWGGNSAFGIDCSGLVQAGCMACGIPCPGDSDMQRDELGEFLPDDAELRRGDLLFWKGHVAWVSDRDTLLHANAFHMAVAHEPLQDAINRIEAQGDGPVTARKRLGGLP</sequence>
<protein>
    <submittedName>
        <fullName evidence="6">Dipeptidyl-peptidase 6</fullName>
        <ecNumber evidence="6">3.4.22.-</ecNumber>
    </submittedName>
</protein>
<proteinExistence type="inferred from homology"/>
<dbReference type="SUPFAM" id="SSF54001">
    <property type="entry name" value="Cysteine proteinases"/>
    <property type="match status" value="1"/>
</dbReference>
<evidence type="ECO:0000313" key="7">
    <source>
        <dbReference type="Proteomes" id="UP000193224"/>
    </source>
</evidence>
<reference evidence="6 7" key="1">
    <citation type="submission" date="2017-03" db="EMBL/GenBank/DDBJ databases">
        <authorList>
            <person name="Afonso C.L."/>
            <person name="Miller P.J."/>
            <person name="Scott M.A."/>
            <person name="Spackman E."/>
            <person name="Goraichik I."/>
            <person name="Dimitrov K.M."/>
            <person name="Suarez D.L."/>
            <person name="Swayne D.E."/>
        </authorList>
    </citation>
    <scope>NUCLEOTIDE SEQUENCE [LARGE SCALE GENOMIC DNA]</scope>
    <source>
        <strain evidence="6 7">CECT 7745</strain>
    </source>
</reference>
<evidence type="ECO:0000256" key="1">
    <source>
        <dbReference type="ARBA" id="ARBA00007074"/>
    </source>
</evidence>
<dbReference type="InterPro" id="IPR051794">
    <property type="entry name" value="PG_Endopeptidase_C40"/>
</dbReference>